<sequence>MAMYVHHTIRNKLLPTVAEALEIMRLADHPDEQFRDMRPLMSVLMRLPDADPRLGGHILTRLTAVTSFDWRIVGDEDGSVRRRLARTIDTVVRKSLDVALFGAMCIELDPVFEGDAWTLRPLRVYDPVDLDRPTPNVEDLQIVSEDERGRLVRSRPREPFIADVDERAWPGGVLRSVLLFEVIRNDMIREWANFSRKLKGIIQGIHREGAQEEERAAAEQALRDAVLHNYLITSDAIEFRFNQLVKEAAGQNFKEIKAALDADIAIAVLGQANTPELPRGGGSRAALQILQLIRADIHYSDMLRAERLVNELLLMDYRLNFDADAAEAPWRFEFAWEESEEEDIEATARTIREVAEIGLPLLADEVYARLGFTRPPEVPDVLQLSRNPLPTL</sequence>
<proteinExistence type="predicted"/>
<dbReference type="AlphaFoldDB" id="A0A7V2AZW0"/>
<organism evidence="1">
    <name type="scientific">Rhodothermus marinus</name>
    <name type="common">Rhodothermus obamensis</name>
    <dbReference type="NCBI Taxonomy" id="29549"/>
    <lineage>
        <taxon>Bacteria</taxon>
        <taxon>Pseudomonadati</taxon>
        <taxon>Rhodothermota</taxon>
        <taxon>Rhodothermia</taxon>
        <taxon>Rhodothermales</taxon>
        <taxon>Rhodothermaceae</taxon>
        <taxon>Rhodothermus</taxon>
    </lineage>
</organism>
<dbReference type="EMBL" id="DSGB01000004">
    <property type="protein sequence ID" value="HER95683.1"/>
    <property type="molecule type" value="Genomic_DNA"/>
</dbReference>
<dbReference type="InterPro" id="IPR009279">
    <property type="entry name" value="Portal_Mu"/>
</dbReference>
<evidence type="ECO:0000313" key="1">
    <source>
        <dbReference type="EMBL" id="HER95683.1"/>
    </source>
</evidence>
<dbReference type="Pfam" id="PF06074">
    <property type="entry name" value="Portal_Mu"/>
    <property type="match status" value="1"/>
</dbReference>
<protein>
    <submittedName>
        <fullName evidence="1">DUF935 family protein</fullName>
    </submittedName>
</protein>
<name>A0A7V2AZW0_RHOMR</name>
<accession>A0A7V2AZW0</accession>
<gene>
    <name evidence="1" type="ORF">ENO59_04090</name>
</gene>
<reference evidence="1" key="1">
    <citation type="journal article" date="2020" name="mSystems">
        <title>Genome- and Community-Level Interaction Insights into Carbon Utilization and Element Cycling Functions of Hydrothermarchaeota in Hydrothermal Sediment.</title>
        <authorList>
            <person name="Zhou Z."/>
            <person name="Liu Y."/>
            <person name="Xu W."/>
            <person name="Pan J."/>
            <person name="Luo Z.H."/>
            <person name="Li M."/>
        </authorList>
    </citation>
    <scope>NUCLEOTIDE SEQUENCE [LARGE SCALE GENOMIC DNA]</scope>
    <source>
        <strain evidence="1">SpSt-143</strain>
    </source>
</reference>
<comment type="caution">
    <text evidence="1">The sequence shown here is derived from an EMBL/GenBank/DDBJ whole genome shotgun (WGS) entry which is preliminary data.</text>
</comment>